<dbReference type="InterPro" id="IPR025164">
    <property type="entry name" value="Toastrack_DUF4097"/>
</dbReference>
<dbReference type="OrthoDB" id="3232569at2"/>
<organism evidence="2 3">
    <name type="scientific">Protaetiibacter intestinalis</name>
    <dbReference type="NCBI Taxonomy" id="2419774"/>
    <lineage>
        <taxon>Bacteria</taxon>
        <taxon>Bacillati</taxon>
        <taxon>Actinomycetota</taxon>
        <taxon>Actinomycetes</taxon>
        <taxon>Micrococcales</taxon>
        <taxon>Microbacteriaceae</taxon>
        <taxon>Protaetiibacter</taxon>
    </lineage>
</organism>
<keyword evidence="3" id="KW-1185">Reference proteome</keyword>
<proteinExistence type="predicted"/>
<name>A0A387B2H1_9MICO</name>
<reference evidence="3" key="1">
    <citation type="submission" date="2018-09" db="EMBL/GenBank/DDBJ databases">
        <title>Genome sequencing of strain 2DFWR-13.</title>
        <authorList>
            <person name="Heo J."/>
            <person name="Kim S.-J."/>
            <person name="Kwon S.-W."/>
        </authorList>
    </citation>
    <scope>NUCLEOTIDE SEQUENCE [LARGE SCALE GENOMIC DNA]</scope>
    <source>
        <strain evidence="3">2DFWR-13</strain>
    </source>
</reference>
<gene>
    <name evidence="2" type="ORF">D7I47_05165</name>
</gene>
<evidence type="ECO:0000259" key="1">
    <source>
        <dbReference type="Pfam" id="PF13349"/>
    </source>
</evidence>
<dbReference type="EMBL" id="CP032630">
    <property type="protein sequence ID" value="AYF97702.1"/>
    <property type="molecule type" value="Genomic_DNA"/>
</dbReference>
<accession>A0A387B2H1</accession>
<dbReference type="AlphaFoldDB" id="A0A387B2H1"/>
<dbReference type="Gene3D" id="2.160.20.120">
    <property type="match status" value="1"/>
</dbReference>
<evidence type="ECO:0000313" key="3">
    <source>
        <dbReference type="Proteomes" id="UP000278886"/>
    </source>
</evidence>
<sequence length="266" mass="28291">MAQEKWLVDGPKTIDLENIHRLKVGLVGGHVDIVAHDEPGVRVEVREVTGRELLVQVDGDRLEIDHPQLRWDNWIDVFKNFGSRIRAEVSVLVPRELAVTLGVVSADALVAGIEGDAQLNTVSGDITADALTGKLTVNSVSGEITVRDHAGPVGINTVSGDVIASGAIAKFDADGVSSEIMLDATGIPDAVRVNTVSGAVTARFDPDTPASYTVQTVGGKLQLDAQSITVVKGRYTARHGVLDQRWTDVRINTVGGDVSILHTVRA</sequence>
<dbReference type="KEGG" id="lyd:D7I47_05165"/>
<protein>
    <recommendedName>
        <fullName evidence="1">DUF4097 domain-containing protein</fullName>
    </recommendedName>
</protein>
<evidence type="ECO:0000313" key="2">
    <source>
        <dbReference type="EMBL" id="AYF97702.1"/>
    </source>
</evidence>
<dbReference type="Proteomes" id="UP000278886">
    <property type="component" value="Chromosome"/>
</dbReference>
<dbReference type="Pfam" id="PF13349">
    <property type="entry name" value="DUF4097"/>
    <property type="match status" value="1"/>
</dbReference>
<dbReference type="RefSeq" id="WP_120762051.1">
    <property type="nucleotide sequence ID" value="NZ_CP032630.1"/>
</dbReference>
<feature type="domain" description="DUF4097" evidence="1">
    <location>
        <begin position="31"/>
        <end position="260"/>
    </location>
</feature>